<evidence type="ECO:0000256" key="2">
    <source>
        <dbReference type="ARBA" id="ARBA00007606"/>
    </source>
</evidence>
<comment type="subcellular location">
    <subcellularLocation>
        <location evidence="1">Membrane</location>
        <topology evidence="1">Single-pass type I membrane protein</topology>
    </subcellularLocation>
</comment>
<dbReference type="InterPro" id="IPR001220">
    <property type="entry name" value="Legume_lectin_dom"/>
</dbReference>
<protein>
    <recommendedName>
        <fullName evidence="5">non-specific serine/threonine protein kinase</fullName>
        <ecNumber evidence="5">2.7.11.1</ecNumber>
    </recommendedName>
</protein>
<dbReference type="PANTHER" id="PTHR32401">
    <property type="entry name" value="CONCANAVALIN A-LIKE LECTIN FAMILY PROTEIN"/>
    <property type="match status" value="1"/>
</dbReference>
<accession>A0A6G1CZG7</accession>
<evidence type="ECO:0000256" key="5">
    <source>
        <dbReference type="ARBA" id="ARBA00012513"/>
    </source>
</evidence>
<evidence type="ECO:0000256" key="6">
    <source>
        <dbReference type="ARBA" id="ARBA00022527"/>
    </source>
</evidence>
<dbReference type="EMBL" id="SPHZ02000007">
    <property type="protein sequence ID" value="KAF0905541.1"/>
    <property type="molecule type" value="Genomic_DNA"/>
</dbReference>
<dbReference type="PANTHER" id="PTHR32401:SF50">
    <property type="entry name" value="OS07G0133000 PROTEIN"/>
    <property type="match status" value="1"/>
</dbReference>
<dbReference type="CDD" id="cd06899">
    <property type="entry name" value="lectin_legume_LecRK_Arcelin_ConA"/>
    <property type="match status" value="1"/>
</dbReference>
<evidence type="ECO:0000256" key="3">
    <source>
        <dbReference type="ARBA" id="ARBA00008536"/>
    </source>
</evidence>
<gene>
    <name evidence="19" type="ORF">E2562_007338</name>
</gene>
<evidence type="ECO:0000256" key="13">
    <source>
        <dbReference type="ARBA" id="ARBA00022840"/>
    </source>
</evidence>
<dbReference type="FunFam" id="2.60.120.200:FF:000051">
    <property type="entry name" value="L-type lectin-domain containing receptor kinase V.9"/>
    <property type="match status" value="1"/>
</dbReference>
<evidence type="ECO:0000256" key="10">
    <source>
        <dbReference type="ARBA" id="ARBA00022734"/>
    </source>
</evidence>
<dbReference type="Pfam" id="PF00139">
    <property type="entry name" value="Lectin_legB"/>
    <property type="match status" value="2"/>
</dbReference>
<feature type="domain" description="Legume lectin" evidence="18">
    <location>
        <begin position="4"/>
        <end position="195"/>
    </location>
</feature>
<keyword evidence="17" id="KW-0325">Glycoprotein</keyword>
<keyword evidence="14" id="KW-1133">Transmembrane helix</keyword>
<dbReference type="GO" id="GO:0030246">
    <property type="term" value="F:carbohydrate binding"/>
    <property type="evidence" value="ECO:0007669"/>
    <property type="project" value="UniProtKB-KW"/>
</dbReference>
<evidence type="ECO:0000256" key="17">
    <source>
        <dbReference type="ARBA" id="ARBA00023180"/>
    </source>
</evidence>
<dbReference type="Proteomes" id="UP000479710">
    <property type="component" value="Unassembled WGS sequence"/>
</dbReference>
<dbReference type="InterPro" id="IPR050258">
    <property type="entry name" value="Leguminous_Lectin"/>
</dbReference>
<evidence type="ECO:0000256" key="15">
    <source>
        <dbReference type="ARBA" id="ARBA00023136"/>
    </source>
</evidence>
<evidence type="ECO:0000313" key="20">
    <source>
        <dbReference type="Proteomes" id="UP000479710"/>
    </source>
</evidence>
<keyword evidence="7" id="KW-0808">Transferase</keyword>
<keyword evidence="11" id="KW-0547">Nucleotide-binding</keyword>
<keyword evidence="16" id="KW-0675">Receptor</keyword>
<dbReference type="AlphaFoldDB" id="A0A6G1CZG7"/>
<organism evidence="19 20">
    <name type="scientific">Oryza meyeriana var. granulata</name>
    <dbReference type="NCBI Taxonomy" id="110450"/>
    <lineage>
        <taxon>Eukaryota</taxon>
        <taxon>Viridiplantae</taxon>
        <taxon>Streptophyta</taxon>
        <taxon>Embryophyta</taxon>
        <taxon>Tracheophyta</taxon>
        <taxon>Spermatophyta</taxon>
        <taxon>Magnoliopsida</taxon>
        <taxon>Liliopsida</taxon>
        <taxon>Poales</taxon>
        <taxon>Poaceae</taxon>
        <taxon>BOP clade</taxon>
        <taxon>Oryzoideae</taxon>
        <taxon>Oryzeae</taxon>
        <taxon>Oryzinae</taxon>
        <taxon>Oryza</taxon>
        <taxon>Oryza meyeriana</taxon>
    </lineage>
</organism>
<evidence type="ECO:0000256" key="4">
    <source>
        <dbReference type="ARBA" id="ARBA00010217"/>
    </source>
</evidence>
<evidence type="ECO:0000256" key="9">
    <source>
        <dbReference type="ARBA" id="ARBA00022729"/>
    </source>
</evidence>
<dbReference type="EC" id="2.7.11.1" evidence="5"/>
<comment type="caution">
    <text evidence="19">The sequence shown here is derived from an EMBL/GenBank/DDBJ whole genome shotgun (WGS) entry which is preliminary data.</text>
</comment>
<keyword evidence="15" id="KW-0472">Membrane</keyword>
<dbReference type="GO" id="GO:0005524">
    <property type="term" value="F:ATP binding"/>
    <property type="evidence" value="ECO:0007669"/>
    <property type="project" value="UniProtKB-KW"/>
</dbReference>
<evidence type="ECO:0000256" key="7">
    <source>
        <dbReference type="ARBA" id="ARBA00022679"/>
    </source>
</evidence>
<dbReference type="OrthoDB" id="782726at2759"/>
<evidence type="ECO:0000256" key="11">
    <source>
        <dbReference type="ARBA" id="ARBA00022741"/>
    </source>
</evidence>
<dbReference type="Gene3D" id="2.60.120.200">
    <property type="match status" value="2"/>
</dbReference>
<evidence type="ECO:0000313" key="19">
    <source>
        <dbReference type="EMBL" id="KAF0905541.1"/>
    </source>
</evidence>
<sequence length="414" mass="45634">MSEDQFVYSGFSGRNLTLDGAATVTDDGVLELTNRTVHIKGHAFYPTPWQFRKSPNGTVQSFSVSFVFGMVPVYSNEECTDGMTFVISPTKDLSSAQDSQYLGLLNKTSDRKESNHIFAVELDSSQNTEFNDIDDNHVGIDINSLTSNQSRPAGFYSDNGSSINNLTLCSYKPMQVWVDYDEEATEIKVTMAPLEPDICGHGIAFVVSASKNFSTAMASQYLGLVNDHNNGNRTNRFFAIELDTNQNDEFKDINNNHVGIDINDLTSVNSSGAGYHTGDNGNFNSITLAGFKVMQVWLEYNGDSRQINVTLAPIKMAKPVKPLLSTYYNLSTVLTDMAYVGFSSSTGSFVARHYVLGWSFGINKAAPTIDISKLPKLPFEGQKPQSKVLRDGTTRANTDAYKLQHAILDAEPRF</sequence>
<dbReference type="SUPFAM" id="SSF49899">
    <property type="entry name" value="Concanavalin A-like lectins/glucanases"/>
    <property type="match status" value="2"/>
</dbReference>
<evidence type="ECO:0000256" key="1">
    <source>
        <dbReference type="ARBA" id="ARBA00004479"/>
    </source>
</evidence>
<comment type="similarity">
    <text evidence="2">Belongs to the leguminous lectin family.</text>
</comment>
<name>A0A6G1CZG7_9ORYZ</name>
<keyword evidence="8" id="KW-0812">Transmembrane</keyword>
<dbReference type="GO" id="GO:0004674">
    <property type="term" value="F:protein serine/threonine kinase activity"/>
    <property type="evidence" value="ECO:0007669"/>
    <property type="project" value="UniProtKB-KW"/>
</dbReference>
<dbReference type="InterPro" id="IPR013320">
    <property type="entry name" value="ConA-like_dom_sf"/>
</dbReference>
<comment type="similarity">
    <text evidence="3">In the N-terminal section; belongs to the leguminous lectin family.</text>
</comment>
<keyword evidence="10" id="KW-0430">Lectin</keyword>
<evidence type="ECO:0000259" key="18">
    <source>
        <dbReference type="Pfam" id="PF00139"/>
    </source>
</evidence>
<comment type="similarity">
    <text evidence="4">In the C-terminal section; belongs to the protein kinase superfamily. Ser/Thr protein kinase family.</text>
</comment>
<reference evidence="19 20" key="1">
    <citation type="submission" date="2019-11" db="EMBL/GenBank/DDBJ databases">
        <title>Whole genome sequence of Oryza granulata.</title>
        <authorList>
            <person name="Li W."/>
        </authorList>
    </citation>
    <scope>NUCLEOTIDE SEQUENCE [LARGE SCALE GENOMIC DNA]</scope>
    <source>
        <strain evidence="20">cv. Menghai</strain>
        <tissue evidence="19">Leaf</tissue>
    </source>
</reference>
<keyword evidence="20" id="KW-1185">Reference proteome</keyword>
<keyword evidence="9" id="KW-0732">Signal</keyword>
<feature type="domain" description="Legume lectin" evidence="18">
    <location>
        <begin position="199"/>
        <end position="375"/>
    </location>
</feature>
<evidence type="ECO:0000256" key="12">
    <source>
        <dbReference type="ARBA" id="ARBA00022777"/>
    </source>
</evidence>
<keyword evidence="6" id="KW-0723">Serine/threonine-protein kinase</keyword>
<dbReference type="GO" id="GO:0016020">
    <property type="term" value="C:membrane"/>
    <property type="evidence" value="ECO:0007669"/>
    <property type="project" value="UniProtKB-SubCell"/>
</dbReference>
<proteinExistence type="inferred from homology"/>
<evidence type="ECO:0000256" key="14">
    <source>
        <dbReference type="ARBA" id="ARBA00022989"/>
    </source>
</evidence>
<evidence type="ECO:0000256" key="8">
    <source>
        <dbReference type="ARBA" id="ARBA00022692"/>
    </source>
</evidence>
<evidence type="ECO:0000256" key="16">
    <source>
        <dbReference type="ARBA" id="ARBA00023170"/>
    </source>
</evidence>
<keyword evidence="13" id="KW-0067">ATP-binding</keyword>
<keyword evidence="12" id="KW-0418">Kinase</keyword>